<sequence length="75" mass="8909">MLPDTQVGYFGECEKVYNQNFYGTNTGRSTGMVRDARNYVMVGIRFKPIGSDKDFVFNWESYHWYVNPNGDQWFY</sequence>
<dbReference type="AlphaFoldDB" id="A0A1I6DYE4"/>
<name>A0A1I6DYE4_9PSEU</name>
<dbReference type="EMBL" id="FOYL01000003">
    <property type="protein sequence ID" value="SFR10544.1"/>
    <property type="molecule type" value="Genomic_DNA"/>
</dbReference>
<organism evidence="1 2">
    <name type="scientific">Lentzea waywayandensis</name>
    <dbReference type="NCBI Taxonomy" id="84724"/>
    <lineage>
        <taxon>Bacteria</taxon>
        <taxon>Bacillati</taxon>
        <taxon>Actinomycetota</taxon>
        <taxon>Actinomycetes</taxon>
        <taxon>Pseudonocardiales</taxon>
        <taxon>Pseudonocardiaceae</taxon>
        <taxon>Lentzea</taxon>
    </lineage>
</organism>
<dbReference type="RefSeq" id="WP_093592055.1">
    <property type="nucleotide sequence ID" value="NZ_FOYL01000003.1"/>
</dbReference>
<dbReference type="Proteomes" id="UP000198583">
    <property type="component" value="Unassembled WGS sequence"/>
</dbReference>
<protein>
    <submittedName>
        <fullName evidence="1">Uncharacterized protein</fullName>
    </submittedName>
</protein>
<keyword evidence="2" id="KW-1185">Reference proteome</keyword>
<reference evidence="2" key="1">
    <citation type="submission" date="2016-10" db="EMBL/GenBank/DDBJ databases">
        <authorList>
            <person name="Varghese N."/>
            <person name="Submissions S."/>
        </authorList>
    </citation>
    <scope>NUCLEOTIDE SEQUENCE [LARGE SCALE GENOMIC DNA]</scope>
    <source>
        <strain evidence="2">DSM 44232</strain>
    </source>
</reference>
<proteinExistence type="predicted"/>
<accession>A0A1I6DYE4</accession>
<evidence type="ECO:0000313" key="1">
    <source>
        <dbReference type="EMBL" id="SFR10544.1"/>
    </source>
</evidence>
<gene>
    <name evidence="1" type="ORF">SAMN04488564_103420</name>
</gene>
<evidence type="ECO:0000313" key="2">
    <source>
        <dbReference type="Proteomes" id="UP000198583"/>
    </source>
</evidence>